<dbReference type="Proteomes" id="UP000053447">
    <property type="component" value="Unassembled WGS sequence"/>
</dbReference>
<organism evidence="1 2">
    <name type="scientific">Pneumocystis jirovecii (strain RU7)</name>
    <name type="common">Human pneumocystis pneumonia agent</name>
    <dbReference type="NCBI Taxonomy" id="1408657"/>
    <lineage>
        <taxon>Eukaryota</taxon>
        <taxon>Fungi</taxon>
        <taxon>Dikarya</taxon>
        <taxon>Ascomycota</taxon>
        <taxon>Taphrinomycotina</taxon>
        <taxon>Pneumocystomycetes</taxon>
        <taxon>Pneumocystaceae</taxon>
        <taxon>Pneumocystis</taxon>
    </lineage>
</organism>
<dbReference type="VEuPathDB" id="FungiDB:T551_03546"/>
<accession>A0A0W4ZD67</accession>
<name>A0A0W4ZD67_PNEJ7</name>
<proteinExistence type="predicted"/>
<gene>
    <name evidence="1" type="ORF">T551_03546</name>
</gene>
<keyword evidence="2" id="KW-1185">Reference proteome</keyword>
<dbReference type="AlphaFoldDB" id="A0A0W4ZD67"/>
<evidence type="ECO:0000313" key="1">
    <source>
        <dbReference type="EMBL" id="KTW26247.1"/>
    </source>
</evidence>
<comment type="caution">
    <text evidence="1">The sequence shown here is derived from an EMBL/GenBank/DDBJ whole genome shotgun (WGS) entry which is preliminary data.</text>
</comment>
<reference evidence="2" key="1">
    <citation type="journal article" date="2016" name="Nat. Commun.">
        <title>Genome analysis of three Pneumocystis species reveals adaptation mechanisms to life exclusively in mammalian hosts.</title>
        <authorList>
            <person name="Ma L."/>
            <person name="Chen Z."/>
            <person name="Huang D.W."/>
            <person name="Kutty G."/>
            <person name="Ishihara M."/>
            <person name="Wang H."/>
            <person name="Abouelleil A."/>
            <person name="Bishop L."/>
            <person name="Davey E."/>
            <person name="Deng R."/>
            <person name="Deng X."/>
            <person name="Fan L."/>
            <person name="Fantoni G."/>
            <person name="Fitzgerald M."/>
            <person name="Gogineni E."/>
            <person name="Goldberg J.M."/>
            <person name="Handley G."/>
            <person name="Hu X."/>
            <person name="Huber C."/>
            <person name="Jiao X."/>
            <person name="Jones K."/>
            <person name="Levin J.Z."/>
            <person name="Liu Y."/>
            <person name="Macdonald P."/>
            <person name="Melnikov A."/>
            <person name="Raley C."/>
            <person name="Sassi M."/>
            <person name="Sherman B.T."/>
            <person name="Song X."/>
            <person name="Sykes S."/>
            <person name="Tran B."/>
            <person name="Walsh L."/>
            <person name="Xia Y."/>
            <person name="Yang J."/>
            <person name="Young S."/>
            <person name="Zeng Q."/>
            <person name="Zheng X."/>
            <person name="Stephens R."/>
            <person name="Nusbaum C."/>
            <person name="Birren B.W."/>
            <person name="Azadi P."/>
            <person name="Lempicki R.A."/>
            <person name="Cuomo C.A."/>
            <person name="Kovacs J.A."/>
        </authorList>
    </citation>
    <scope>NUCLEOTIDE SEQUENCE [LARGE SCALE GENOMIC DNA]</scope>
    <source>
        <strain evidence="2">RU7</strain>
    </source>
</reference>
<sequence length="95" mass="10965">MVLLLKEHHALARTQNEGSKTKEKCKKGTIFVHIWGIRTGCLWGKRLSVFFENCEMGTIKRWKRRGMREYFCNIGKRIFGQAAASFMHDGSINSS</sequence>
<dbReference type="GeneID" id="28942064"/>
<protein>
    <submittedName>
        <fullName evidence="1">Uncharacterized protein</fullName>
    </submittedName>
</protein>
<dbReference type="RefSeq" id="XP_018227950.1">
    <property type="nucleotide sequence ID" value="XM_018375809.1"/>
</dbReference>
<dbReference type="EMBL" id="LFWA01000018">
    <property type="protein sequence ID" value="KTW26247.1"/>
    <property type="molecule type" value="Genomic_DNA"/>
</dbReference>
<evidence type="ECO:0000313" key="2">
    <source>
        <dbReference type="Proteomes" id="UP000053447"/>
    </source>
</evidence>